<gene>
    <name evidence="2" type="ORF">M441DRAFT_130219</name>
</gene>
<proteinExistence type="predicted"/>
<dbReference type="GO" id="GO:0004805">
    <property type="term" value="F:trehalose-phosphatase activity"/>
    <property type="evidence" value="ECO:0007669"/>
    <property type="project" value="TreeGrafter"/>
</dbReference>
<dbReference type="OrthoDB" id="4880384at2759"/>
<dbReference type="GO" id="GO:0034605">
    <property type="term" value="P:cellular response to heat"/>
    <property type="evidence" value="ECO:0007669"/>
    <property type="project" value="TreeGrafter"/>
</dbReference>
<reference evidence="2 3" key="1">
    <citation type="submission" date="2016-07" db="EMBL/GenBank/DDBJ databases">
        <title>Multiple horizontal gene transfer events from other fungi enriched the ability of initially mycotrophic Trichoderma (Ascomycota) to feed on dead plant biomass.</title>
        <authorList>
            <consortium name="DOE Joint Genome Institute"/>
            <person name="Aerts A."/>
            <person name="Atanasova L."/>
            <person name="Chenthamara K."/>
            <person name="Zhang J."/>
            <person name="Grujic M."/>
            <person name="Henrissat B."/>
            <person name="Kuo A."/>
            <person name="Salamov A."/>
            <person name="Lipzen A."/>
            <person name="Labutti K."/>
            <person name="Barry K."/>
            <person name="Miao Y."/>
            <person name="Rahimi M.J."/>
            <person name="Shen Q."/>
            <person name="Grigoriev I.V."/>
            <person name="Kubicek C.P."/>
            <person name="Druzhinina I.S."/>
        </authorList>
    </citation>
    <scope>NUCLEOTIDE SEQUENCE [LARGE SCALE GENOMIC DNA]</scope>
    <source>
        <strain evidence="2 3">CBS 433.97</strain>
    </source>
</reference>
<dbReference type="Proteomes" id="UP000240493">
    <property type="component" value="Unassembled WGS sequence"/>
</dbReference>
<dbReference type="Gene3D" id="3.40.50.2000">
    <property type="entry name" value="Glycogen Phosphorylase B"/>
    <property type="match status" value="2"/>
</dbReference>
<evidence type="ECO:0000313" key="3">
    <source>
        <dbReference type="Proteomes" id="UP000240493"/>
    </source>
</evidence>
<feature type="compositionally biased region" description="Polar residues" evidence="1">
    <location>
        <begin position="29"/>
        <end position="46"/>
    </location>
</feature>
<keyword evidence="3" id="KW-1185">Reference proteome</keyword>
<dbReference type="Pfam" id="PF00982">
    <property type="entry name" value="Glyco_transf_20"/>
    <property type="match status" value="1"/>
</dbReference>
<sequence>MSHPPPSAQRHPTRPAIQQRSESLLPPHESNSITSIPVTPGISQGTYGKCPSGVPTSRHPHAARQEYFSGQLDPVNEAQPQPSPASPLCARLPLISRLSQLQLGDVALSGTVLSATFPLPQSIQYRQEGTWKLSEQARHCSAHLDSLAYLSSEECPWDHRVIAWTGEINRASGDVSPSDNELKASISAPGHTLSDEEAITKEIFVTNESKAKLEEMLDSSPIRTLPVWLADERDVTRDGIRLKQQSRWRRYAEHDLHALFHYKQHPPTDGRKAESRWDDYRRMNKAYADRICQIYQPGDIVVVHGYYLMLLPELLRLHHSDIHIIFYLESSFPTSELVRCLHRREQILNGMLGSNLVCFQAFHYAQHFANSCARILGYSANSKWVETTKARVHVSIIPLGISISKITSLAFAESVDKKYKELRQLFKGTKVIIGCDPMDQFGGVDKKLQAFDCFLDRYPKWQQKAVLLQVTNPATMKDDDGESIAFARRVNQLADAINQDYGSLDFTPVQMHAQNLSQDEYFALLRLGDVAINTCIREGMSTTSLEYIACQRDSHAPLIISEFSGTASNLEEAIRINPWDVFHVADQINEALTLAPERRNYMHKALYKRVVEDNVEICVNSMLRRLIKVLRLRESGH</sequence>
<dbReference type="PANTHER" id="PTHR10788:SF123">
    <property type="entry name" value="TREHALOSE-PHOSPHATASE"/>
    <property type="match status" value="1"/>
</dbReference>
<dbReference type="EMBL" id="KZ679257">
    <property type="protein sequence ID" value="PTB44860.1"/>
    <property type="molecule type" value="Genomic_DNA"/>
</dbReference>
<dbReference type="GO" id="GO:0005829">
    <property type="term" value="C:cytosol"/>
    <property type="evidence" value="ECO:0007669"/>
    <property type="project" value="TreeGrafter"/>
</dbReference>
<dbReference type="AlphaFoldDB" id="A0A2T3ZJ79"/>
<protein>
    <submittedName>
        <fullName evidence="2">Glycosyltransferase family 20 protein</fullName>
    </submittedName>
</protein>
<dbReference type="InterPro" id="IPR001830">
    <property type="entry name" value="Glyco_trans_20"/>
</dbReference>
<accession>A0A2T3ZJ79</accession>
<feature type="region of interest" description="Disordered" evidence="1">
    <location>
        <begin position="1"/>
        <end position="60"/>
    </location>
</feature>
<dbReference type="CDD" id="cd03788">
    <property type="entry name" value="GT20_TPS"/>
    <property type="match status" value="1"/>
</dbReference>
<name>A0A2T3ZJ79_TRIA4</name>
<dbReference type="PANTHER" id="PTHR10788">
    <property type="entry name" value="TREHALOSE-6-PHOSPHATE SYNTHASE"/>
    <property type="match status" value="1"/>
</dbReference>
<dbReference type="GO" id="GO:0003825">
    <property type="term" value="F:alpha,alpha-trehalose-phosphate synthase (UDP-forming) activity"/>
    <property type="evidence" value="ECO:0007669"/>
    <property type="project" value="TreeGrafter"/>
</dbReference>
<dbReference type="SUPFAM" id="SSF53756">
    <property type="entry name" value="UDP-Glycosyltransferase/glycogen phosphorylase"/>
    <property type="match status" value="1"/>
</dbReference>
<dbReference type="STRING" id="1042311.A0A2T3ZJ79"/>
<dbReference type="GO" id="GO:0005992">
    <property type="term" value="P:trehalose biosynthetic process"/>
    <property type="evidence" value="ECO:0007669"/>
    <property type="project" value="InterPro"/>
</dbReference>
<evidence type="ECO:0000313" key="2">
    <source>
        <dbReference type="EMBL" id="PTB44860.1"/>
    </source>
</evidence>
<organism evidence="2 3">
    <name type="scientific">Trichoderma asperellum (strain ATCC 204424 / CBS 433.97 / NBRC 101777)</name>
    <dbReference type="NCBI Taxonomy" id="1042311"/>
    <lineage>
        <taxon>Eukaryota</taxon>
        <taxon>Fungi</taxon>
        <taxon>Dikarya</taxon>
        <taxon>Ascomycota</taxon>
        <taxon>Pezizomycotina</taxon>
        <taxon>Sordariomycetes</taxon>
        <taxon>Hypocreomycetidae</taxon>
        <taxon>Hypocreales</taxon>
        <taxon>Hypocreaceae</taxon>
        <taxon>Trichoderma</taxon>
    </lineage>
</organism>
<dbReference type="GO" id="GO:0031505">
    <property type="term" value="P:fungal-type cell wall organization"/>
    <property type="evidence" value="ECO:0007669"/>
    <property type="project" value="TreeGrafter"/>
</dbReference>
<dbReference type="GO" id="GO:0005946">
    <property type="term" value="C:alpha,alpha-trehalose-phosphate synthase complex (UDP-forming)"/>
    <property type="evidence" value="ECO:0007669"/>
    <property type="project" value="TreeGrafter"/>
</dbReference>
<evidence type="ECO:0000256" key="1">
    <source>
        <dbReference type="SAM" id="MobiDB-lite"/>
    </source>
</evidence>
<keyword evidence="2" id="KW-0808">Transferase</keyword>